<dbReference type="SUPFAM" id="SSF51161">
    <property type="entry name" value="Trimeric LpxA-like enzymes"/>
    <property type="match status" value="2"/>
</dbReference>
<dbReference type="InterPro" id="IPR051159">
    <property type="entry name" value="Hexapeptide_acetyltransf"/>
</dbReference>
<protein>
    <recommendedName>
        <fullName evidence="3">Acyltransferase</fullName>
    </recommendedName>
</protein>
<accession>A0ABV4U2F1</accession>
<proteinExistence type="predicted"/>
<dbReference type="InterPro" id="IPR001451">
    <property type="entry name" value="Hexapep"/>
</dbReference>
<dbReference type="Gene3D" id="2.160.10.10">
    <property type="entry name" value="Hexapeptide repeat proteins"/>
    <property type="match status" value="2"/>
</dbReference>
<keyword evidence="2" id="KW-1185">Reference proteome</keyword>
<dbReference type="Pfam" id="PF00132">
    <property type="entry name" value="Hexapep"/>
    <property type="match status" value="1"/>
</dbReference>
<evidence type="ECO:0000313" key="1">
    <source>
        <dbReference type="EMBL" id="MFA9477765.1"/>
    </source>
</evidence>
<dbReference type="Proteomes" id="UP001575105">
    <property type="component" value="Unassembled WGS sequence"/>
</dbReference>
<gene>
    <name evidence="1" type="ORF">ACERK3_05590</name>
</gene>
<sequence>MDDLRRRFKSCGSDVEIAPDVYIEHPECIEVGDRVKLMRGMHWIGQPKHCRIGSDVTFYPNAFIQGDAERFVIEDHVTFYPGVYISLGKGEASCVEIGHHSHFAPFGVLYGWGGLRLGAYCNIAANVVFATVGHDPKLQDKPMALVPGCIGPITLEQDVWVAANCTITADTRIARGCIIAANSVVTRDTEPDGIYMGAPARRKRDRST</sequence>
<name>A0ABV4U2F1_9BACT</name>
<comment type="caution">
    <text evidence="1">The sequence shown here is derived from an EMBL/GenBank/DDBJ whole genome shotgun (WGS) entry which is preliminary data.</text>
</comment>
<organism evidence="1 2">
    <name type="scientific">Natronomicrosphaera hydrolytica</name>
    <dbReference type="NCBI Taxonomy" id="3242702"/>
    <lineage>
        <taxon>Bacteria</taxon>
        <taxon>Pseudomonadati</taxon>
        <taxon>Planctomycetota</taxon>
        <taxon>Phycisphaerae</taxon>
        <taxon>Phycisphaerales</taxon>
        <taxon>Phycisphaeraceae</taxon>
        <taxon>Natronomicrosphaera</taxon>
    </lineage>
</organism>
<dbReference type="PANTHER" id="PTHR23416">
    <property type="entry name" value="SIALIC ACID SYNTHASE-RELATED"/>
    <property type="match status" value="1"/>
</dbReference>
<dbReference type="EMBL" id="JBGUBD010000003">
    <property type="protein sequence ID" value="MFA9477765.1"/>
    <property type="molecule type" value="Genomic_DNA"/>
</dbReference>
<reference evidence="1 2" key="1">
    <citation type="submission" date="2024-08" db="EMBL/GenBank/DDBJ databases">
        <title>Whole-genome sequencing of halo(alkali)philic microorganisms from hypersaline lakes.</title>
        <authorList>
            <person name="Sorokin D.Y."/>
            <person name="Merkel A.Y."/>
            <person name="Messina E."/>
            <person name="Yakimov M."/>
        </authorList>
    </citation>
    <scope>NUCLEOTIDE SEQUENCE [LARGE SCALE GENOMIC DNA]</scope>
    <source>
        <strain evidence="1 2">AB-hyl4</strain>
    </source>
</reference>
<evidence type="ECO:0000313" key="2">
    <source>
        <dbReference type="Proteomes" id="UP001575105"/>
    </source>
</evidence>
<dbReference type="CDD" id="cd04647">
    <property type="entry name" value="LbH_MAT_like"/>
    <property type="match status" value="1"/>
</dbReference>
<dbReference type="InterPro" id="IPR011004">
    <property type="entry name" value="Trimer_LpxA-like_sf"/>
</dbReference>
<evidence type="ECO:0008006" key="3">
    <source>
        <dbReference type="Google" id="ProtNLM"/>
    </source>
</evidence>
<dbReference type="RefSeq" id="WP_425344690.1">
    <property type="nucleotide sequence ID" value="NZ_JBGUBD010000003.1"/>
</dbReference>